<evidence type="ECO:0000313" key="4">
    <source>
        <dbReference type="Proteomes" id="UP000256970"/>
    </source>
</evidence>
<evidence type="ECO:0000256" key="1">
    <source>
        <dbReference type="SAM" id="Coils"/>
    </source>
</evidence>
<dbReference type="Proteomes" id="UP000256970">
    <property type="component" value="Unassembled WGS sequence"/>
</dbReference>
<keyword evidence="4" id="KW-1185">Reference proteome</keyword>
<feature type="region of interest" description="Disordered" evidence="2">
    <location>
        <begin position="429"/>
        <end position="451"/>
    </location>
</feature>
<dbReference type="AlphaFoldDB" id="A0A383V5C3"/>
<evidence type="ECO:0000313" key="3">
    <source>
        <dbReference type="EMBL" id="SZX60140.1"/>
    </source>
</evidence>
<accession>A0A383V5C3</accession>
<feature type="region of interest" description="Disordered" evidence="2">
    <location>
        <begin position="131"/>
        <end position="156"/>
    </location>
</feature>
<keyword evidence="1" id="KW-0175">Coiled coil</keyword>
<dbReference type="EMBL" id="FNXT01000045">
    <property type="protein sequence ID" value="SZX60140.1"/>
    <property type="molecule type" value="Genomic_DNA"/>
</dbReference>
<sequence length="577" mass="62660">MSSHWHNQHRPAPGQQRHWHGQAVSDLLYSWVDGVLEGHEDILQIDLDQEFLQEVLLEAGSSTAAELSCAVHAVHDPPAIAAQPGASSSSSACSASDANQQELHHPLLEAEEGLDIFDAFDAFILAEHEREHKGSCPSDVQQQQQQQQQQQVYSNSTGGFSPLAQDLYSHSSLGLYNDTDILGSAHAAAAAQSFATPAATTAQPLPLGLIQQQQQQQQQPWRQLRGELSGLQADQPWVPNQPYIAAAAAAALPAPAANAAASSSAAEPCCSTSSSGSGAAVHHSPNALWTGCSSATATPAVSPLHSPSLQQQQEEQQLLQLQQESRQRQLLQLQLQLEWRRQQLLLLAEQQQQLMRQQQQQQQQQQIRQQQVQQQQLALREPDSELGQRRALLQQQHVQRQLQGLSQQQQQQCQASIQLRQQISLPVRQGSSGQAGSQLQRQGSSGQAGSQVFARRRAFNPLTPNTLLKIKAQSKVNRAILALKVQEQQLIAVKKQGMARINNRSQHTQLRLRPSALQLPQQAVAGPLLPQCSRQGSPRVSVTPQGPGGVARLPQVYAQQQALAGAAANAAGVGSLY</sequence>
<feature type="compositionally biased region" description="Low complexity" evidence="2">
    <location>
        <begin position="141"/>
        <end position="151"/>
    </location>
</feature>
<feature type="coiled-coil region" evidence="1">
    <location>
        <begin position="341"/>
        <end position="375"/>
    </location>
</feature>
<organism evidence="3 4">
    <name type="scientific">Tetradesmus obliquus</name>
    <name type="common">Green alga</name>
    <name type="synonym">Acutodesmus obliquus</name>
    <dbReference type="NCBI Taxonomy" id="3088"/>
    <lineage>
        <taxon>Eukaryota</taxon>
        <taxon>Viridiplantae</taxon>
        <taxon>Chlorophyta</taxon>
        <taxon>core chlorophytes</taxon>
        <taxon>Chlorophyceae</taxon>
        <taxon>CS clade</taxon>
        <taxon>Sphaeropleales</taxon>
        <taxon>Scenedesmaceae</taxon>
        <taxon>Tetradesmus</taxon>
    </lineage>
</organism>
<proteinExistence type="predicted"/>
<name>A0A383V5C3_TETOB</name>
<protein>
    <submittedName>
        <fullName evidence="3">Uncharacterized protein</fullName>
    </submittedName>
</protein>
<gene>
    <name evidence="3" type="ORF">BQ4739_LOCUS721</name>
</gene>
<reference evidence="3 4" key="1">
    <citation type="submission" date="2016-10" db="EMBL/GenBank/DDBJ databases">
        <authorList>
            <person name="Cai Z."/>
        </authorList>
    </citation>
    <scope>NUCLEOTIDE SEQUENCE [LARGE SCALE GENOMIC DNA]</scope>
</reference>
<evidence type="ECO:0000256" key="2">
    <source>
        <dbReference type="SAM" id="MobiDB-lite"/>
    </source>
</evidence>